<dbReference type="Proteomes" id="UP000266723">
    <property type="component" value="Unassembled WGS sequence"/>
</dbReference>
<evidence type="ECO:0000313" key="2">
    <source>
        <dbReference type="EMBL" id="KAF3543597.1"/>
    </source>
</evidence>
<accession>A0ABQ7BW84</accession>
<evidence type="ECO:0000256" key="1">
    <source>
        <dbReference type="SAM" id="MobiDB-lite"/>
    </source>
</evidence>
<feature type="region of interest" description="Disordered" evidence="1">
    <location>
        <begin position="52"/>
        <end position="94"/>
    </location>
</feature>
<keyword evidence="3" id="KW-1185">Reference proteome</keyword>
<reference evidence="2 3" key="1">
    <citation type="journal article" date="2020" name="BMC Genomics">
        <title>Intraspecific diversification of the crop wild relative Brassica cretica Lam. using demographic model selection.</title>
        <authorList>
            <person name="Kioukis A."/>
            <person name="Michalopoulou V.A."/>
            <person name="Briers L."/>
            <person name="Pirintsos S."/>
            <person name="Studholme D.J."/>
            <person name="Pavlidis P."/>
            <person name="Sarris P.F."/>
        </authorList>
    </citation>
    <scope>NUCLEOTIDE SEQUENCE [LARGE SCALE GENOMIC DNA]</scope>
    <source>
        <strain evidence="3">cv. PFS-1207/04</strain>
    </source>
</reference>
<gene>
    <name evidence="2" type="ORF">DY000_02006744</name>
</gene>
<name>A0ABQ7BW84_BRACR</name>
<feature type="region of interest" description="Disordered" evidence="1">
    <location>
        <begin position="1"/>
        <end position="25"/>
    </location>
</feature>
<dbReference type="EMBL" id="QGKV02000832">
    <property type="protein sequence ID" value="KAF3543597.1"/>
    <property type="molecule type" value="Genomic_DNA"/>
</dbReference>
<organism evidence="2 3">
    <name type="scientific">Brassica cretica</name>
    <name type="common">Mustard</name>
    <dbReference type="NCBI Taxonomy" id="69181"/>
    <lineage>
        <taxon>Eukaryota</taxon>
        <taxon>Viridiplantae</taxon>
        <taxon>Streptophyta</taxon>
        <taxon>Embryophyta</taxon>
        <taxon>Tracheophyta</taxon>
        <taxon>Spermatophyta</taxon>
        <taxon>Magnoliopsida</taxon>
        <taxon>eudicotyledons</taxon>
        <taxon>Gunneridae</taxon>
        <taxon>Pentapetalae</taxon>
        <taxon>rosids</taxon>
        <taxon>malvids</taxon>
        <taxon>Brassicales</taxon>
        <taxon>Brassicaceae</taxon>
        <taxon>Brassiceae</taxon>
        <taxon>Brassica</taxon>
    </lineage>
</organism>
<comment type="caution">
    <text evidence="2">The sequence shown here is derived from an EMBL/GenBank/DDBJ whole genome shotgun (WGS) entry which is preliminary data.</text>
</comment>
<sequence length="139" mass="15384">MSADDINNQQTRDGTAADDNIDKTPAANVTVVKADANTAAFEEVKKMFSNFKKKSAEQDKVMSSLTKQGKSSGQNTDETTSAQPRKTFLPSRKVKRMKKSNALIWILAVTLNLRTKTHMCIHDEQGAVRLEMIPSLTIL</sequence>
<feature type="compositionally biased region" description="Polar residues" evidence="1">
    <location>
        <begin position="1"/>
        <end position="13"/>
    </location>
</feature>
<proteinExistence type="predicted"/>
<protein>
    <submittedName>
        <fullName evidence="2">Uncharacterized protein</fullName>
    </submittedName>
</protein>
<evidence type="ECO:0000313" key="3">
    <source>
        <dbReference type="Proteomes" id="UP000266723"/>
    </source>
</evidence>
<feature type="compositionally biased region" description="Polar residues" evidence="1">
    <location>
        <begin position="61"/>
        <end position="84"/>
    </location>
</feature>